<dbReference type="GO" id="GO:0000272">
    <property type="term" value="P:polysaccharide catabolic process"/>
    <property type="evidence" value="ECO:0007669"/>
    <property type="project" value="InterPro"/>
</dbReference>
<dbReference type="InterPro" id="IPR017853">
    <property type="entry name" value="GH"/>
</dbReference>
<dbReference type="InterPro" id="IPR052066">
    <property type="entry name" value="Glycosphingolipid_Hydrolases"/>
</dbReference>
<reference evidence="5 6" key="1">
    <citation type="submission" date="2018-11" db="EMBL/GenBank/DDBJ databases">
        <title>Trebonia kvetii gen.nov., sp.nov., a novel acidophilic actinobacterium, and proposal of the new actinobacterial family Treboniaceae fam. nov.</title>
        <authorList>
            <person name="Rapoport D."/>
            <person name="Sagova-Mareckova M."/>
            <person name="Sedlacek I."/>
            <person name="Provaznik J."/>
            <person name="Kralova S."/>
            <person name="Pavlinic D."/>
            <person name="Benes V."/>
            <person name="Kopecky J."/>
        </authorList>
    </citation>
    <scope>NUCLEOTIDE SEQUENCE [LARGE SCALE GENOMIC DNA]</scope>
    <source>
        <strain evidence="5 6">15Tr583</strain>
    </source>
</reference>
<feature type="domain" description="Glycoside hydrolase family 5" evidence="4">
    <location>
        <begin position="116"/>
        <end position="449"/>
    </location>
</feature>
<organism evidence="5 6">
    <name type="scientific">Trebonia kvetii</name>
    <dbReference type="NCBI Taxonomy" id="2480626"/>
    <lineage>
        <taxon>Bacteria</taxon>
        <taxon>Bacillati</taxon>
        <taxon>Actinomycetota</taxon>
        <taxon>Actinomycetes</taxon>
        <taxon>Streptosporangiales</taxon>
        <taxon>Treboniaceae</taxon>
        <taxon>Trebonia</taxon>
    </lineage>
</organism>
<protein>
    <submittedName>
        <fullName evidence="5">Glycosidase</fullName>
    </submittedName>
</protein>
<evidence type="ECO:0000256" key="2">
    <source>
        <dbReference type="ARBA" id="ARBA00023295"/>
    </source>
</evidence>
<comment type="similarity">
    <text evidence="3">Belongs to the glycosyl hydrolase 5 (cellulase A) family.</text>
</comment>
<dbReference type="Pfam" id="PF00150">
    <property type="entry name" value="Cellulase"/>
    <property type="match status" value="1"/>
</dbReference>
<evidence type="ECO:0000313" key="6">
    <source>
        <dbReference type="Proteomes" id="UP000460272"/>
    </source>
</evidence>
<dbReference type="Proteomes" id="UP000460272">
    <property type="component" value="Unassembled WGS sequence"/>
</dbReference>
<dbReference type="AlphaFoldDB" id="A0A6P2BSG5"/>
<gene>
    <name evidence="5" type="ORF">EAS64_31105</name>
</gene>
<dbReference type="PANTHER" id="PTHR31308">
    <property type="match status" value="1"/>
</dbReference>
<evidence type="ECO:0000256" key="3">
    <source>
        <dbReference type="RuleBase" id="RU361153"/>
    </source>
</evidence>
<dbReference type="RefSeq" id="WP_145858816.1">
    <property type="nucleotide sequence ID" value="NZ_RPFW01000006.1"/>
</dbReference>
<evidence type="ECO:0000259" key="4">
    <source>
        <dbReference type="Pfam" id="PF00150"/>
    </source>
</evidence>
<dbReference type="GO" id="GO:0004553">
    <property type="term" value="F:hydrolase activity, hydrolyzing O-glycosyl compounds"/>
    <property type="evidence" value="ECO:0007669"/>
    <property type="project" value="InterPro"/>
</dbReference>
<sequence>MHVAAGVTAGACAAALALAWSAVTALRPLRNWGPLQNWGPLNALAGKSRATAAVRYSATAAAVVVMLGIDLVPAAVAAAPASFPVPASPSADGGGLPALTVVRSGGSGPVIGDSAGREVLLRGVNVNQLIDYGQPDKSKPTVRPLADADYAQMASEYGFDVQRLNLSWSQLEPARGQFSQAYIARVRQAVDWAAAHGIYTVLDMHQDTYSKYVTATPGTTCRAGASPEFGNDGAPAWATLSDGAKGCGFQGRDLSPNVEQSFTNLYDDTNGIGAQFADAWGVLARAFAGDTAVAGYDLLNEPGPGNSPGVTSALLLGRLYQQAITQIRAAESATAGGFHHLVFFEPSILWSGLGFDVTPPAGFSDDPGLVFSPHLYSQSITMDQGIGVTLVTIEQGFSLAERTAAAYGLPLWSGEWGWFGTGASTVADFDRFLGRQNADVLGSAIWVWKKACGDPQSDPNGTEAGGLDLISCPAGKNLPSPAYQAPALGQAYPRSIPGRLSRLKSSPDSVDLSLAGDGAGVLDVWIPGAAKPAGSWTGLSDVTITARQGGGWRLTGTAAGGYTLSLK</sequence>
<dbReference type="EMBL" id="RPFW01000006">
    <property type="protein sequence ID" value="TVZ01890.1"/>
    <property type="molecule type" value="Genomic_DNA"/>
</dbReference>
<dbReference type="Gene3D" id="3.20.20.80">
    <property type="entry name" value="Glycosidases"/>
    <property type="match status" value="1"/>
</dbReference>
<dbReference type="OrthoDB" id="4771662at2"/>
<dbReference type="SUPFAM" id="SSF51445">
    <property type="entry name" value="(Trans)glycosidases"/>
    <property type="match status" value="1"/>
</dbReference>
<accession>A0A6P2BSG5</accession>
<keyword evidence="2 3" id="KW-0326">Glycosidase</keyword>
<dbReference type="InterPro" id="IPR001547">
    <property type="entry name" value="Glyco_hydro_5"/>
</dbReference>
<proteinExistence type="inferred from homology"/>
<keyword evidence="1 3" id="KW-0378">Hydrolase</keyword>
<name>A0A6P2BSG5_9ACTN</name>
<dbReference type="PANTHER" id="PTHR31308:SF3">
    <property type="entry name" value="ENDOGLYCOCERAMIDASE"/>
    <property type="match status" value="1"/>
</dbReference>
<evidence type="ECO:0000256" key="1">
    <source>
        <dbReference type="ARBA" id="ARBA00022801"/>
    </source>
</evidence>
<keyword evidence="6" id="KW-1185">Reference proteome</keyword>
<evidence type="ECO:0000313" key="5">
    <source>
        <dbReference type="EMBL" id="TVZ01890.1"/>
    </source>
</evidence>
<comment type="caution">
    <text evidence="5">The sequence shown here is derived from an EMBL/GenBank/DDBJ whole genome shotgun (WGS) entry which is preliminary data.</text>
</comment>